<dbReference type="AlphaFoldDB" id="A0A2P5DRN0"/>
<name>A0A2P5DRN0_PARAD</name>
<evidence type="ECO:0000313" key="2">
    <source>
        <dbReference type="Proteomes" id="UP000237105"/>
    </source>
</evidence>
<dbReference type="Proteomes" id="UP000237105">
    <property type="component" value="Unassembled WGS sequence"/>
</dbReference>
<organism evidence="1 2">
    <name type="scientific">Parasponia andersonii</name>
    <name type="common">Sponia andersonii</name>
    <dbReference type="NCBI Taxonomy" id="3476"/>
    <lineage>
        <taxon>Eukaryota</taxon>
        <taxon>Viridiplantae</taxon>
        <taxon>Streptophyta</taxon>
        <taxon>Embryophyta</taxon>
        <taxon>Tracheophyta</taxon>
        <taxon>Spermatophyta</taxon>
        <taxon>Magnoliopsida</taxon>
        <taxon>eudicotyledons</taxon>
        <taxon>Gunneridae</taxon>
        <taxon>Pentapetalae</taxon>
        <taxon>rosids</taxon>
        <taxon>fabids</taxon>
        <taxon>Rosales</taxon>
        <taxon>Cannabaceae</taxon>
        <taxon>Parasponia</taxon>
    </lineage>
</organism>
<dbReference type="EMBL" id="JXTB01000021">
    <property type="protein sequence ID" value="PON75953.1"/>
    <property type="molecule type" value="Genomic_DNA"/>
</dbReference>
<protein>
    <submittedName>
        <fullName evidence="1">Uncharacterized protein</fullName>
    </submittedName>
</protein>
<keyword evidence="2" id="KW-1185">Reference proteome</keyword>
<accession>A0A2P5DRN0</accession>
<evidence type="ECO:0000313" key="1">
    <source>
        <dbReference type="EMBL" id="PON75953.1"/>
    </source>
</evidence>
<sequence length="69" mass="7887">MLTSSADVAMFKWMKDRVYGTQEPLDPAHLELQQLAGPPITYFKCANFSTCIPHAHPYGWAHDQFPHEI</sequence>
<gene>
    <name evidence="1" type="ORF">PanWU01x14_039040</name>
</gene>
<comment type="caution">
    <text evidence="1">The sequence shown here is derived from an EMBL/GenBank/DDBJ whole genome shotgun (WGS) entry which is preliminary data.</text>
</comment>
<proteinExistence type="predicted"/>
<reference evidence="2" key="1">
    <citation type="submission" date="2016-06" db="EMBL/GenBank/DDBJ databases">
        <title>Parallel loss of symbiosis genes in relatives of nitrogen-fixing non-legume Parasponia.</title>
        <authorList>
            <person name="Van Velzen R."/>
            <person name="Holmer R."/>
            <person name="Bu F."/>
            <person name="Rutten L."/>
            <person name="Van Zeijl A."/>
            <person name="Liu W."/>
            <person name="Santuari L."/>
            <person name="Cao Q."/>
            <person name="Sharma T."/>
            <person name="Shen D."/>
            <person name="Roswanjaya Y."/>
            <person name="Wardhani T."/>
            <person name="Kalhor M.S."/>
            <person name="Jansen J."/>
            <person name="Van den Hoogen J."/>
            <person name="Gungor B."/>
            <person name="Hartog M."/>
            <person name="Hontelez J."/>
            <person name="Verver J."/>
            <person name="Yang W.-C."/>
            <person name="Schijlen E."/>
            <person name="Repin R."/>
            <person name="Schilthuizen M."/>
            <person name="Schranz E."/>
            <person name="Heidstra R."/>
            <person name="Miyata K."/>
            <person name="Fedorova E."/>
            <person name="Kohlen W."/>
            <person name="Bisseling T."/>
            <person name="Smit S."/>
            <person name="Geurts R."/>
        </authorList>
    </citation>
    <scope>NUCLEOTIDE SEQUENCE [LARGE SCALE GENOMIC DNA]</scope>
    <source>
        <strain evidence="2">cv. WU1-14</strain>
    </source>
</reference>